<sequence>MSKPDWQRESISGVVEQVRPVDDFESSQNVADQVRRLTVELEETCDALLFEIDRDRKLLAGIQKRDRKIAELKQRVRVLEKKLGIPDEKGAGLPFLPESLRGKDVPRWVLQIKKKYWAMRSTFRKAKK</sequence>
<proteinExistence type="predicted"/>
<keyword evidence="2" id="KW-1185">Reference proteome</keyword>
<comment type="caution">
    <text evidence="1">The sequence shown here is derived from an EMBL/GenBank/DDBJ whole genome shotgun (WGS) entry which is preliminary data.</text>
</comment>
<accession>A0ABT4RB40</accession>
<protein>
    <submittedName>
        <fullName evidence="1">Uncharacterized protein</fullName>
    </submittedName>
</protein>
<evidence type="ECO:0000313" key="1">
    <source>
        <dbReference type="EMBL" id="MCZ9292730.1"/>
    </source>
</evidence>
<name>A0ABT4RB40_9CORY</name>
<evidence type="ECO:0000313" key="2">
    <source>
        <dbReference type="Proteomes" id="UP001146453"/>
    </source>
</evidence>
<dbReference type="Proteomes" id="UP001146453">
    <property type="component" value="Unassembled WGS sequence"/>
</dbReference>
<gene>
    <name evidence="1" type="ORF">L8U61_11365</name>
</gene>
<organism evidence="1 2">
    <name type="scientific">Corynebacterium lehmanniae</name>
    <dbReference type="NCBI Taxonomy" id="2913497"/>
    <lineage>
        <taxon>Bacteria</taxon>
        <taxon>Bacillati</taxon>
        <taxon>Actinomycetota</taxon>
        <taxon>Actinomycetes</taxon>
        <taxon>Mycobacteriales</taxon>
        <taxon>Corynebacteriaceae</taxon>
        <taxon>Corynebacterium</taxon>
    </lineage>
</organism>
<reference evidence="1" key="1">
    <citation type="submission" date="2022-02" db="EMBL/GenBank/DDBJ databases">
        <title>Corynebacterium sp. from urogenital microbiome.</title>
        <authorList>
            <person name="Cappelli E.A."/>
            <person name="Ribeiro T.G."/>
            <person name="Peixe L."/>
        </authorList>
    </citation>
    <scope>NUCLEOTIDE SEQUENCE</scope>
    <source>
        <strain evidence="1">C8Ua_144</strain>
    </source>
</reference>
<dbReference type="EMBL" id="JAKMUR010000026">
    <property type="protein sequence ID" value="MCZ9292730.1"/>
    <property type="molecule type" value="Genomic_DNA"/>
</dbReference>